<dbReference type="EMBL" id="CP013650">
    <property type="protein sequence ID" value="ALS97206.1"/>
    <property type="molecule type" value="Genomic_DNA"/>
</dbReference>
<dbReference type="RefSeq" id="WP_062475838.1">
    <property type="nucleotide sequence ID" value="NZ_CP013650.1"/>
</dbReference>
<dbReference type="SUPFAM" id="SSF54637">
    <property type="entry name" value="Thioesterase/thiol ester dehydrase-isomerase"/>
    <property type="match status" value="1"/>
</dbReference>
<reference evidence="5 6" key="1">
    <citation type="submission" date="2015-12" db="EMBL/GenBank/DDBJ databases">
        <title>Complete genome of Lacimicrobium alkaliphilum KCTC 32984.</title>
        <authorList>
            <person name="Kim S.-G."/>
            <person name="Lee Y.-J."/>
        </authorList>
    </citation>
    <scope>NUCLEOTIDE SEQUENCE [LARGE SCALE GENOMIC DNA]</scope>
    <source>
        <strain evidence="5 6">YelD216</strain>
    </source>
</reference>
<dbReference type="InterPro" id="IPR029069">
    <property type="entry name" value="HotDog_dom_sf"/>
</dbReference>
<dbReference type="InterPro" id="IPR016181">
    <property type="entry name" value="Acyl_CoA_acyltransferase"/>
</dbReference>
<dbReference type="NCBIfam" id="TIGR02447">
    <property type="entry name" value="yiiD_Cterm"/>
    <property type="match status" value="1"/>
</dbReference>
<keyword evidence="1 5" id="KW-0808">Transferase</keyword>
<dbReference type="AlphaFoldDB" id="A0A0U2JI97"/>
<evidence type="ECO:0000313" key="5">
    <source>
        <dbReference type="EMBL" id="ALS97206.1"/>
    </source>
</evidence>
<dbReference type="OrthoDB" id="4305330at2"/>
<dbReference type="PROSITE" id="PS51186">
    <property type="entry name" value="GNAT"/>
    <property type="match status" value="1"/>
</dbReference>
<evidence type="ECO:0000256" key="2">
    <source>
        <dbReference type="ARBA" id="ARBA00023315"/>
    </source>
</evidence>
<accession>A0A0U2JI97</accession>
<keyword evidence="3" id="KW-0812">Transmembrane</keyword>
<evidence type="ECO:0000313" key="6">
    <source>
        <dbReference type="Proteomes" id="UP000068447"/>
    </source>
</evidence>
<sequence>MYKVETPQSDEEFEKYFAFRWFMLRKPWNFPLGSEKDEYEQVGIHRMVLDAEGEVIAIGRLHFNTPEEAQLRHIAVHPDHHGKGLGKLIVAALESVARTEGIERIVTNSRELSTPFFKSCGFEVVGEATTELGQLKREQMVKKLTELNTVLLHPRWCKELQDTWYETIPISEQMGIKIYRFTGRTLEVRASLNKNINLHGTMFAGSIFSLATLTGWGMLFLMLKEKNLTGEIVLGDADIHYHKPITSQPRAVCNIESVSGKFELLAKKRKKPFTLRVDIHDGQNPVAEFKGVYWILPPAEVKEDESVE</sequence>
<dbReference type="Gene3D" id="3.10.129.10">
    <property type="entry name" value="Hotdog Thioesterase"/>
    <property type="match status" value="1"/>
</dbReference>
<keyword evidence="6" id="KW-1185">Reference proteome</keyword>
<keyword evidence="2" id="KW-0012">Acyltransferase</keyword>
<dbReference type="SUPFAM" id="SSF55729">
    <property type="entry name" value="Acyl-CoA N-acyltransferases (Nat)"/>
    <property type="match status" value="1"/>
</dbReference>
<dbReference type="Pfam" id="PF00583">
    <property type="entry name" value="Acetyltransf_1"/>
    <property type="match status" value="1"/>
</dbReference>
<dbReference type="GO" id="GO:0016747">
    <property type="term" value="F:acyltransferase activity, transferring groups other than amino-acyl groups"/>
    <property type="evidence" value="ECO:0007669"/>
    <property type="project" value="InterPro"/>
</dbReference>
<dbReference type="PANTHER" id="PTHR43877">
    <property type="entry name" value="AMINOALKYLPHOSPHONATE N-ACETYLTRANSFERASE-RELATED-RELATED"/>
    <property type="match status" value="1"/>
</dbReference>
<dbReference type="InterPro" id="IPR000182">
    <property type="entry name" value="GNAT_dom"/>
</dbReference>
<organism evidence="5 6">
    <name type="scientific">Lacimicrobium alkaliphilum</name>
    <dbReference type="NCBI Taxonomy" id="1526571"/>
    <lineage>
        <taxon>Bacteria</taxon>
        <taxon>Pseudomonadati</taxon>
        <taxon>Pseudomonadota</taxon>
        <taxon>Gammaproteobacteria</taxon>
        <taxon>Alteromonadales</taxon>
        <taxon>Alteromonadaceae</taxon>
        <taxon>Lacimicrobium</taxon>
    </lineage>
</organism>
<feature type="transmembrane region" description="Helical" evidence="3">
    <location>
        <begin position="202"/>
        <end position="223"/>
    </location>
</feature>
<gene>
    <name evidence="5" type="ORF">AT746_02205</name>
</gene>
<dbReference type="InterPro" id="IPR050832">
    <property type="entry name" value="Bact_Acetyltransf"/>
</dbReference>
<name>A0A0U2JI97_9ALTE</name>
<keyword evidence="3" id="KW-0472">Membrane</keyword>
<dbReference type="Gene3D" id="3.40.630.30">
    <property type="match status" value="1"/>
</dbReference>
<dbReference type="CDD" id="cd04301">
    <property type="entry name" value="NAT_SF"/>
    <property type="match status" value="1"/>
</dbReference>
<dbReference type="KEGG" id="lal:AT746_02205"/>
<dbReference type="STRING" id="1526571.AT746_02205"/>
<evidence type="ECO:0000256" key="1">
    <source>
        <dbReference type="ARBA" id="ARBA00022679"/>
    </source>
</evidence>
<proteinExistence type="predicted"/>
<evidence type="ECO:0000259" key="4">
    <source>
        <dbReference type="PROSITE" id="PS51186"/>
    </source>
</evidence>
<feature type="domain" description="N-acetyltransferase" evidence="4">
    <location>
        <begin position="4"/>
        <end position="145"/>
    </location>
</feature>
<keyword evidence="3" id="KW-1133">Transmembrane helix</keyword>
<dbReference type="InterPro" id="IPR012660">
    <property type="entry name" value="YiiD_C"/>
</dbReference>
<dbReference type="Pfam" id="PF09500">
    <property type="entry name" value="YiiD_C"/>
    <property type="match status" value="1"/>
</dbReference>
<dbReference type="Proteomes" id="UP000068447">
    <property type="component" value="Chromosome"/>
</dbReference>
<evidence type="ECO:0000256" key="3">
    <source>
        <dbReference type="SAM" id="Phobius"/>
    </source>
</evidence>
<protein>
    <submittedName>
        <fullName evidence="5">Acetyltransferase</fullName>
    </submittedName>
</protein>